<evidence type="ECO:0000313" key="3">
    <source>
        <dbReference type="Proteomes" id="UP000887116"/>
    </source>
</evidence>
<protein>
    <submittedName>
        <fullName evidence="2">Uncharacterized protein</fullName>
    </submittedName>
</protein>
<dbReference type="EMBL" id="BMAO01013076">
    <property type="protein sequence ID" value="GFQ86093.1"/>
    <property type="molecule type" value="Genomic_DNA"/>
</dbReference>
<gene>
    <name evidence="2" type="ORF">TNCT_309811</name>
</gene>
<proteinExistence type="predicted"/>
<sequence length="113" mass="12861">MKEISRNITDITLKFMEKLTTTLLPHNGLFKMDFKILIHSKYKGAGESINYRPFRSAAFFPIPSAKNENNRKFSGDAPSELAYPHPRMGPPFLEGKRGEQNPGEEDKTNRFGT</sequence>
<dbReference type="AlphaFoldDB" id="A0A8X6FQ91"/>
<feature type="compositionally biased region" description="Basic and acidic residues" evidence="1">
    <location>
        <begin position="94"/>
        <end position="113"/>
    </location>
</feature>
<evidence type="ECO:0000313" key="2">
    <source>
        <dbReference type="EMBL" id="GFQ86093.1"/>
    </source>
</evidence>
<dbReference type="Proteomes" id="UP000887116">
    <property type="component" value="Unassembled WGS sequence"/>
</dbReference>
<organism evidence="2 3">
    <name type="scientific">Trichonephila clavata</name>
    <name type="common">Joro spider</name>
    <name type="synonym">Nephila clavata</name>
    <dbReference type="NCBI Taxonomy" id="2740835"/>
    <lineage>
        <taxon>Eukaryota</taxon>
        <taxon>Metazoa</taxon>
        <taxon>Ecdysozoa</taxon>
        <taxon>Arthropoda</taxon>
        <taxon>Chelicerata</taxon>
        <taxon>Arachnida</taxon>
        <taxon>Araneae</taxon>
        <taxon>Araneomorphae</taxon>
        <taxon>Entelegynae</taxon>
        <taxon>Araneoidea</taxon>
        <taxon>Nephilidae</taxon>
        <taxon>Trichonephila</taxon>
    </lineage>
</organism>
<name>A0A8X6FQ91_TRICU</name>
<feature type="region of interest" description="Disordered" evidence="1">
    <location>
        <begin position="65"/>
        <end position="113"/>
    </location>
</feature>
<keyword evidence="3" id="KW-1185">Reference proteome</keyword>
<evidence type="ECO:0000256" key="1">
    <source>
        <dbReference type="SAM" id="MobiDB-lite"/>
    </source>
</evidence>
<reference evidence="2" key="1">
    <citation type="submission" date="2020-07" db="EMBL/GenBank/DDBJ databases">
        <title>Multicomponent nature underlies the extraordinary mechanical properties of spider dragline silk.</title>
        <authorList>
            <person name="Kono N."/>
            <person name="Nakamura H."/>
            <person name="Mori M."/>
            <person name="Yoshida Y."/>
            <person name="Ohtoshi R."/>
            <person name="Malay A.D."/>
            <person name="Moran D.A.P."/>
            <person name="Tomita M."/>
            <person name="Numata K."/>
            <person name="Arakawa K."/>
        </authorList>
    </citation>
    <scope>NUCLEOTIDE SEQUENCE</scope>
</reference>
<comment type="caution">
    <text evidence="2">The sequence shown here is derived from an EMBL/GenBank/DDBJ whole genome shotgun (WGS) entry which is preliminary data.</text>
</comment>
<accession>A0A8X6FQ91</accession>